<keyword evidence="2 7" id="KW-0699">rRNA-binding</keyword>
<evidence type="ECO:0000313" key="12">
    <source>
        <dbReference type="Proteomes" id="UP000594464"/>
    </source>
</evidence>
<dbReference type="Gene3D" id="3.90.470.10">
    <property type="entry name" value="Ribosomal protein L22/L17"/>
    <property type="match status" value="1"/>
</dbReference>
<evidence type="ECO:0000256" key="3">
    <source>
        <dbReference type="ARBA" id="ARBA00022884"/>
    </source>
</evidence>
<dbReference type="HAMAP" id="MF_01331_B">
    <property type="entry name" value="Ribosomal_uL22_B"/>
    <property type="match status" value="1"/>
</dbReference>
<name>A0A7T0G2I3_9BACT</name>
<evidence type="ECO:0000256" key="4">
    <source>
        <dbReference type="ARBA" id="ARBA00022980"/>
    </source>
</evidence>
<dbReference type="GO" id="GO:0019843">
    <property type="term" value="F:rRNA binding"/>
    <property type="evidence" value="ECO:0007669"/>
    <property type="project" value="UniProtKB-UniRule"/>
</dbReference>
<dbReference type="PANTHER" id="PTHR13501">
    <property type="entry name" value="CHLOROPLAST 50S RIBOSOMAL PROTEIN L22-RELATED"/>
    <property type="match status" value="1"/>
</dbReference>
<dbReference type="Pfam" id="PF00237">
    <property type="entry name" value="Ribosomal_L22"/>
    <property type="match status" value="1"/>
</dbReference>
<dbReference type="Proteomes" id="UP000594464">
    <property type="component" value="Chromosome"/>
</dbReference>
<dbReference type="InterPro" id="IPR005727">
    <property type="entry name" value="Ribosomal_uL22_bac/chlpt-type"/>
</dbReference>
<dbReference type="GO" id="GO:0022625">
    <property type="term" value="C:cytosolic large ribosomal subunit"/>
    <property type="evidence" value="ECO:0007669"/>
    <property type="project" value="TreeGrafter"/>
</dbReference>
<dbReference type="GO" id="GO:0003735">
    <property type="term" value="F:structural constituent of ribosome"/>
    <property type="evidence" value="ECO:0007669"/>
    <property type="project" value="InterPro"/>
</dbReference>
<evidence type="ECO:0000256" key="9">
    <source>
        <dbReference type="RuleBase" id="RU004006"/>
    </source>
</evidence>
<comment type="function">
    <text evidence="7 10">This protein binds specifically to 23S rRNA; its binding is stimulated by other ribosomal proteins, e.g., L4, L17, and L20. It is important during the early stages of 50S assembly. It makes multiple contacts with different domains of the 23S rRNA in the assembled 50S subunit and ribosome.</text>
</comment>
<comment type="subunit">
    <text evidence="7 9">Part of the 50S ribosomal subunit.</text>
</comment>
<dbReference type="NCBIfam" id="TIGR01044">
    <property type="entry name" value="rplV_bact"/>
    <property type="match status" value="1"/>
</dbReference>
<dbReference type="CDD" id="cd00336">
    <property type="entry name" value="Ribosomal_L22"/>
    <property type="match status" value="1"/>
</dbReference>
<keyword evidence="5 7" id="KW-0687">Ribonucleoprotein</keyword>
<evidence type="ECO:0000256" key="6">
    <source>
        <dbReference type="ARBA" id="ARBA00035207"/>
    </source>
</evidence>
<reference evidence="12" key="1">
    <citation type="submission" date="2020-02" db="EMBL/GenBank/DDBJ databases">
        <title>Genomic and physiological characterization of two novel Nitrospinaceae genera.</title>
        <authorList>
            <person name="Mueller A.J."/>
            <person name="Jung M.-Y."/>
            <person name="Strachan C.R."/>
            <person name="Herbold C.W."/>
            <person name="Kirkegaard R.H."/>
            <person name="Daims H."/>
        </authorList>
    </citation>
    <scope>NUCLEOTIDE SEQUENCE [LARGE SCALE GENOMIC DNA]</scope>
</reference>
<proteinExistence type="inferred from homology"/>
<sequence length="112" mass="12439">MEVKAILRHTRTSPQKAALVADLIRGKNVNDAMNVLQFSSKKAAGIFQKLLKSAIANAEENHKVLDVDDLVIKSARVDQGVTWKRNIPRARGTATPIRKRTSHLMLVLEEKG</sequence>
<dbReference type="EMBL" id="CP048620">
    <property type="protein sequence ID" value="QPJ64261.1"/>
    <property type="molecule type" value="Genomic_DNA"/>
</dbReference>
<dbReference type="InterPro" id="IPR001063">
    <property type="entry name" value="Ribosomal_uL22"/>
</dbReference>
<evidence type="ECO:0000256" key="10">
    <source>
        <dbReference type="RuleBase" id="RU004008"/>
    </source>
</evidence>
<keyword evidence="3 7" id="KW-0694">RNA-binding</keyword>
<dbReference type="AlphaFoldDB" id="A0A7T0G2I3"/>
<dbReference type="SUPFAM" id="SSF54843">
    <property type="entry name" value="Ribosomal protein L22"/>
    <property type="match status" value="1"/>
</dbReference>
<evidence type="ECO:0000256" key="2">
    <source>
        <dbReference type="ARBA" id="ARBA00022730"/>
    </source>
</evidence>
<gene>
    <name evidence="7 11" type="primary">rplV</name>
    <name evidence="11" type="ORF">G3M78_02120</name>
</gene>
<dbReference type="GO" id="GO:0006412">
    <property type="term" value="P:translation"/>
    <property type="evidence" value="ECO:0007669"/>
    <property type="project" value="UniProtKB-UniRule"/>
</dbReference>
<organism evidence="11 12">
    <name type="scientific">Candidatus Nitrohelix vancouverensis</name>
    <dbReference type="NCBI Taxonomy" id="2705534"/>
    <lineage>
        <taxon>Bacteria</taxon>
        <taxon>Pseudomonadati</taxon>
        <taxon>Nitrospinota/Tectimicrobiota group</taxon>
        <taxon>Nitrospinota</taxon>
        <taxon>Nitrospinia</taxon>
        <taxon>Nitrospinales</taxon>
        <taxon>Nitrospinaceae</taxon>
        <taxon>Candidatus Nitrohelix</taxon>
    </lineage>
</organism>
<accession>A0A7T0G2I3</accession>
<evidence type="ECO:0000256" key="7">
    <source>
        <dbReference type="HAMAP-Rule" id="MF_01331"/>
    </source>
</evidence>
<keyword evidence="4 7" id="KW-0689">Ribosomal protein</keyword>
<comment type="function">
    <text evidence="7">The globular domain of the protein is located near the polypeptide exit tunnel on the outside of the subunit, while an extended beta-hairpin is found that lines the wall of the exit tunnel in the center of the 70S ribosome.</text>
</comment>
<evidence type="ECO:0000256" key="1">
    <source>
        <dbReference type="ARBA" id="ARBA00009451"/>
    </source>
</evidence>
<dbReference type="InterPro" id="IPR047867">
    <property type="entry name" value="Ribosomal_uL22_bac/org-type"/>
</dbReference>
<evidence type="ECO:0000313" key="11">
    <source>
        <dbReference type="EMBL" id="QPJ64261.1"/>
    </source>
</evidence>
<dbReference type="KEGG" id="nva:G3M78_02120"/>
<evidence type="ECO:0000256" key="8">
    <source>
        <dbReference type="RuleBase" id="RU004005"/>
    </source>
</evidence>
<evidence type="ECO:0000256" key="5">
    <source>
        <dbReference type="ARBA" id="ARBA00023274"/>
    </source>
</evidence>
<comment type="similarity">
    <text evidence="1 7 8">Belongs to the universal ribosomal protein uL22 family.</text>
</comment>
<dbReference type="InterPro" id="IPR036394">
    <property type="entry name" value="Ribosomal_uL22_sf"/>
</dbReference>
<dbReference type="PANTHER" id="PTHR13501:SF8">
    <property type="entry name" value="LARGE RIBOSOMAL SUBUNIT PROTEIN UL22M"/>
    <property type="match status" value="1"/>
</dbReference>
<protein>
    <recommendedName>
        <fullName evidence="6 7">Large ribosomal subunit protein uL22</fullName>
    </recommendedName>
</protein>